<comment type="caution">
    <text evidence="1">The sequence shown here is derived from an EMBL/GenBank/DDBJ whole genome shotgun (WGS) entry which is preliminary data.</text>
</comment>
<sequence>MSIITFEQRRSQMKTEEDIYRQIKLAESYAKSLHTKAKNCQGTLAEKLAIKDNAKKADEVTRKLKLQSFDIEDELRAESLTH</sequence>
<name>A0A5B1C518_VIBCL</name>
<gene>
    <name evidence="1" type="ORF">F0M16_10780</name>
</gene>
<reference evidence="1 2" key="1">
    <citation type="submission" date="2019-09" db="EMBL/GenBank/DDBJ databases">
        <authorList>
            <person name="Kritzky A."/>
            <person name="Schelkanova E.Y."/>
            <person name="Alkhova Z.V."/>
            <person name="Smirnova N.I."/>
        </authorList>
    </citation>
    <scope>NUCLEOTIDE SEQUENCE [LARGE SCALE GENOMIC DNA]</scope>
    <source>
        <strain evidence="1 2">M1526</strain>
    </source>
</reference>
<dbReference type="EMBL" id="VUAA01000010">
    <property type="protein sequence ID" value="KAA1254743.1"/>
    <property type="molecule type" value="Genomic_DNA"/>
</dbReference>
<protein>
    <submittedName>
        <fullName evidence="1">Uncharacterized protein</fullName>
    </submittedName>
</protein>
<evidence type="ECO:0000313" key="2">
    <source>
        <dbReference type="Proteomes" id="UP000323225"/>
    </source>
</evidence>
<evidence type="ECO:0000313" key="1">
    <source>
        <dbReference type="EMBL" id="KAA1254743.1"/>
    </source>
</evidence>
<organism evidence="1 2">
    <name type="scientific">Vibrio cholerae</name>
    <dbReference type="NCBI Taxonomy" id="666"/>
    <lineage>
        <taxon>Bacteria</taxon>
        <taxon>Pseudomonadati</taxon>
        <taxon>Pseudomonadota</taxon>
        <taxon>Gammaproteobacteria</taxon>
        <taxon>Vibrionales</taxon>
        <taxon>Vibrionaceae</taxon>
        <taxon>Vibrio</taxon>
    </lineage>
</organism>
<proteinExistence type="predicted"/>
<dbReference type="Proteomes" id="UP000323225">
    <property type="component" value="Unassembled WGS sequence"/>
</dbReference>
<dbReference type="AlphaFoldDB" id="A0A5B1C518"/>
<accession>A0A5B1C518</accession>